<evidence type="ECO:0000256" key="7">
    <source>
        <dbReference type="ARBA" id="ARBA00023160"/>
    </source>
</evidence>
<keyword evidence="6 10" id="KW-0443">Lipid metabolism</keyword>
<evidence type="ECO:0000313" key="13">
    <source>
        <dbReference type="EMBL" id="EOR94799.1"/>
    </source>
</evidence>
<protein>
    <recommendedName>
        <fullName evidence="10">Beta-ketoacyl-[acyl-carrier-protein] synthase III</fullName>
        <shortName evidence="10">Beta-ketoacyl-ACP synthase III</shortName>
        <shortName evidence="10">KAS III</shortName>
        <ecNumber evidence="10">2.3.1.180</ecNumber>
    </recommendedName>
    <alternativeName>
        <fullName evidence="10">3-oxoacyl-[acyl-carrier-protein] synthase 3</fullName>
    </alternativeName>
    <alternativeName>
        <fullName evidence="10">3-oxoacyl-[acyl-carrier-protein] synthase III</fullName>
    </alternativeName>
</protein>
<dbReference type="InterPro" id="IPR013747">
    <property type="entry name" value="ACP_syn_III_C"/>
</dbReference>
<feature type="active site" evidence="10">
    <location>
        <position position="114"/>
    </location>
</feature>
<feature type="domain" description="Beta-ketoacyl-[acyl-carrier-protein] synthase III N-terminal" evidence="12">
    <location>
        <begin position="109"/>
        <end position="185"/>
    </location>
</feature>
<evidence type="ECO:0000259" key="11">
    <source>
        <dbReference type="Pfam" id="PF08541"/>
    </source>
</evidence>
<evidence type="ECO:0000256" key="5">
    <source>
        <dbReference type="ARBA" id="ARBA00022832"/>
    </source>
</evidence>
<evidence type="ECO:0000256" key="9">
    <source>
        <dbReference type="ARBA" id="ARBA00023315"/>
    </source>
</evidence>
<feature type="domain" description="Beta-ketoacyl-[acyl-carrier-protein] synthase III C-terminal" evidence="11">
    <location>
        <begin position="236"/>
        <end position="322"/>
    </location>
</feature>
<dbReference type="InterPro" id="IPR013751">
    <property type="entry name" value="ACP_syn_III_N"/>
</dbReference>
<dbReference type="GO" id="GO:0005737">
    <property type="term" value="C:cytoplasm"/>
    <property type="evidence" value="ECO:0007669"/>
    <property type="project" value="UniProtKB-SubCell"/>
</dbReference>
<dbReference type="PANTHER" id="PTHR34069:SF2">
    <property type="entry name" value="BETA-KETOACYL-[ACYL-CARRIER-PROTEIN] SYNTHASE III"/>
    <property type="match status" value="1"/>
</dbReference>
<dbReference type="GO" id="GO:0044550">
    <property type="term" value="P:secondary metabolite biosynthetic process"/>
    <property type="evidence" value="ECO:0007669"/>
    <property type="project" value="TreeGrafter"/>
</dbReference>
<feature type="active site" evidence="10">
    <location>
        <position position="250"/>
    </location>
</feature>
<name>R9H0Q1_9SPHI</name>
<dbReference type="EC" id="2.3.1.180" evidence="10"/>
<dbReference type="GO" id="GO:0004315">
    <property type="term" value="F:3-oxoacyl-[acyl-carrier-protein] synthase activity"/>
    <property type="evidence" value="ECO:0007669"/>
    <property type="project" value="InterPro"/>
</dbReference>
<evidence type="ECO:0000259" key="12">
    <source>
        <dbReference type="Pfam" id="PF08545"/>
    </source>
</evidence>
<comment type="pathway">
    <text evidence="10">Lipid metabolism; fatty acid biosynthesis.</text>
</comment>
<dbReference type="eggNOG" id="COG0332">
    <property type="taxonomic scope" value="Bacteria"/>
</dbReference>
<comment type="caution">
    <text evidence="13">The sequence shown here is derived from an EMBL/GenBank/DDBJ whole genome shotgun (WGS) entry which is preliminary data.</text>
</comment>
<comment type="domain">
    <text evidence="10">The last Arg residue of the ACP-binding site is essential for the weak association between ACP/AcpP and FabH.</text>
</comment>
<dbReference type="EMBL" id="AQPN01000077">
    <property type="protein sequence ID" value="EOR94799.1"/>
    <property type="molecule type" value="Genomic_DNA"/>
</dbReference>
<dbReference type="RefSeq" id="WP_016195250.1">
    <property type="nucleotide sequence ID" value="NZ_AQPN01000077.1"/>
</dbReference>
<dbReference type="GO" id="GO:0033818">
    <property type="term" value="F:beta-ketoacyl-acyl-carrier-protein synthase III activity"/>
    <property type="evidence" value="ECO:0007669"/>
    <property type="project" value="UniProtKB-UniRule"/>
</dbReference>
<organism evidence="13 14">
    <name type="scientific">Arcticibacter svalbardensis MN12-7</name>
    <dbReference type="NCBI Taxonomy" id="1150600"/>
    <lineage>
        <taxon>Bacteria</taxon>
        <taxon>Pseudomonadati</taxon>
        <taxon>Bacteroidota</taxon>
        <taxon>Sphingobacteriia</taxon>
        <taxon>Sphingobacteriales</taxon>
        <taxon>Sphingobacteriaceae</taxon>
        <taxon>Arcticibacter</taxon>
    </lineage>
</organism>
<dbReference type="InterPro" id="IPR004655">
    <property type="entry name" value="FabH"/>
</dbReference>
<comment type="function">
    <text evidence="10">Catalyzes the condensation reaction of fatty acid synthesis by the addition to an acyl acceptor of two carbons from malonyl-ACP. Catalyzes the first condensation reaction which initiates fatty acid synthesis and may therefore play a role in governing the total rate of fatty acid production. Possesses both acetoacetyl-ACP synthase and acetyl transacylase activities. Its substrate specificity determines the biosynthesis of branched-chain and/or straight-chain of fatty acids.</text>
</comment>
<comment type="subunit">
    <text evidence="10">Homodimer.</text>
</comment>
<dbReference type="SUPFAM" id="SSF53901">
    <property type="entry name" value="Thiolase-like"/>
    <property type="match status" value="1"/>
</dbReference>
<dbReference type="HAMAP" id="MF_01815">
    <property type="entry name" value="FabH"/>
    <property type="match status" value="1"/>
</dbReference>
<evidence type="ECO:0000256" key="4">
    <source>
        <dbReference type="ARBA" id="ARBA00022679"/>
    </source>
</evidence>
<feature type="active site" evidence="10">
    <location>
        <position position="280"/>
    </location>
</feature>
<dbReference type="PATRIC" id="fig|1150600.3.peg.1990"/>
<evidence type="ECO:0000313" key="14">
    <source>
        <dbReference type="Proteomes" id="UP000014174"/>
    </source>
</evidence>
<dbReference type="Proteomes" id="UP000014174">
    <property type="component" value="Unassembled WGS sequence"/>
</dbReference>
<sequence>MIKAKISSFSSYAPDNIIHNDYFETIVDTSDEWIQSRTGVIQRRFASANEFTSDLCVQAALNLIKENPSVTLNDVDFIIVATTTPDHTIPSVASKLQHKLQITDAGAVDLSSACAGFVYGLIVAKSLISSGTCKKVLVFGADTLSKIIDFKDRSTCILFGDGAGVALMDASTEENVKESIFGTDGSGGQHLYRSSLSSMINETTILADSKSHQSGRIVFKWAVQTASNTISRLLIKNKTTLDQIDRIILHSANLRIIEAVARQIDYPLEKMPHSIEYFGNTSSASIPIAMHQAYLKGLLNKGDRILLVGFGGGFSFAGTLITL</sequence>
<keyword evidence="9 10" id="KW-0012">Acyltransferase</keyword>
<dbReference type="PANTHER" id="PTHR34069">
    <property type="entry name" value="3-OXOACYL-[ACYL-CARRIER-PROTEIN] SYNTHASE 3"/>
    <property type="match status" value="1"/>
</dbReference>
<keyword evidence="4 10" id="KW-0808">Transferase</keyword>
<keyword evidence="2 10" id="KW-0963">Cytoplasm</keyword>
<reference evidence="13 14" key="1">
    <citation type="journal article" date="2013" name="Genome Announc.">
        <title>Draft Genome Sequence of Arcticibacter svalbardensis Strain MN12-7T, a Member of the Family Sphingobacteriaceae Isolated from an Arctic Soil Sample.</title>
        <authorList>
            <person name="Shivaji S."/>
            <person name="Ara S."/>
            <person name="Prasad S."/>
            <person name="Manasa B.P."/>
            <person name="Begum Z."/>
            <person name="Singh A."/>
            <person name="Kumar Pinnaka A."/>
        </authorList>
    </citation>
    <scope>NUCLEOTIDE SEQUENCE [LARGE SCALE GENOMIC DNA]</scope>
    <source>
        <strain evidence="13 14">MN12-7</strain>
    </source>
</reference>
<dbReference type="GO" id="GO:0006633">
    <property type="term" value="P:fatty acid biosynthetic process"/>
    <property type="evidence" value="ECO:0007669"/>
    <property type="project" value="UniProtKB-UniRule"/>
</dbReference>
<dbReference type="UniPathway" id="UPA00094"/>
<dbReference type="NCBIfam" id="TIGR00747">
    <property type="entry name" value="fabH"/>
    <property type="match status" value="1"/>
</dbReference>
<evidence type="ECO:0000256" key="10">
    <source>
        <dbReference type="HAMAP-Rule" id="MF_01815"/>
    </source>
</evidence>
<evidence type="ECO:0000256" key="2">
    <source>
        <dbReference type="ARBA" id="ARBA00022490"/>
    </source>
</evidence>
<keyword evidence="7 10" id="KW-0275">Fatty acid biosynthesis</keyword>
<evidence type="ECO:0000256" key="6">
    <source>
        <dbReference type="ARBA" id="ARBA00023098"/>
    </source>
</evidence>
<comment type="subcellular location">
    <subcellularLocation>
        <location evidence="10">Cytoplasm</location>
    </subcellularLocation>
</comment>
<dbReference type="NCBIfam" id="NF006829">
    <property type="entry name" value="PRK09352.1"/>
    <property type="match status" value="1"/>
</dbReference>
<dbReference type="Pfam" id="PF08541">
    <property type="entry name" value="ACP_syn_III_C"/>
    <property type="match status" value="1"/>
</dbReference>
<dbReference type="STRING" id="1150600.ADIARSV_2015"/>
<keyword evidence="5 10" id="KW-0276">Fatty acid metabolism</keyword>
<dbReference type="OrthoDB" id="9815506at2"/>
<comment type="catalytic activity">
    <reaction evidence="10">
        <text>malonyl-[ACP] + acetyl-CoA + H(+) = 3-oxobutanoyl-[ACP] + CO2 + CoA</text>
        <dbReference type="Rhea" id="RHEA:12080"/>
        <dbReference type="Rhea" id="RHEA-COMP:9623"/>
        <dbReference type="Rhea" id="RHEA-COMP:9625"/>
        <dbReference type="ChEBI" id="CHEBI:15378"/>
        <dbReference type="ChEBI" id="CHEBI:16526"/>
        <dbReference type="ChEBI" id="CHEBI:57287"/>
        <dbReference type="ChEBI" id="CHEBI:57288"/>
        <dbReference type="ChEBI" id="CHEBI:78449"/>
        <dbReference type="ChEBI" id="CHEBI:78450"/>
        <dbReference type="EC" id="2.3.1.180"/>
    </reaction>
</comment>
<evidence type="ECO:0000256" key="3">
    <source>
        <dbReference type="ARBA" id="ARBA00022516"/>
    </source>
</evidence>
<dbReference type="CDD" id="cd00830">
    <property type="entry name" value="KAS_III"/>
    <property type="match status" value="1"/>
</dbReference>
<comment type="similarity">
    <text evidence="1 10">Belongs to the thiolase-like superfamily. FabH family.</text>
</comment>
<keyword evidence="3 10" id="KW-0444">Lipid biosynthesis</keyword>
<evidence type="ECO:0000256" key="1">
    <source>
        <dbReference type="ARBA" id="ARBA00008642"/>
    </source>
</evidence>
<keyword evidence="14" id="KW-1185">Reference proteome</keyword>
<dbReference type="AlphaFoldDB" id="R9H0Q1"/>
<accession>R9H0Q1</accession>
<dbReference type="Pfam" id="PF08545">
    <property type="entry name" value="ACP_syn_III"/>
    <property type="match status" value="1"/>
</dbReference>
<gene>
    <name evidence="10" type="primary">fabH</name>
    <name evidence="13" type="ORF">ADIARSV_2015</name>
</gene>
<proteinExistence type="inferred from homology"/>
<dbReference type="InterPro" id="IPR016039">
    <property type="entry name" value="Thiolase-like"/>
</dbReference>
<evidence type="ECO:0000256" key="8">
    <source>
        <dbReference type="ARBA" id="ARBA00023268"/>
    </source>
</evidence>
<dbReference type="Gene3D" id="3.40.47.10">
    <property type="match status" value="1"/>
</dbReference>
<feature type="region of interest" description="ACP-binding" evidence="10">
    <location>
        <begin position="251"/>
        <end position="255"/>
    </location>
</feature>
<keyword evidence="8 10" id="KW-0511">Multifunctional enzyme</keyword>